<protein>
    <submittedName>
        <fullName evidence="1">Uncharacterized protein</fullName>
    </submittedName>
</protein>
<evidence type="ECO:0000313" key="2">
    <source>
        <dbReference type="Proteomes" id="UP000478636"/>
    </source>
</evidence>
<proteinExistence type="predicted"/>
<organism evidence="1 2">
    <name type="scientific">Leuconostoc lactis</name>
    <dbReference type="NCBI Taxonomy" id="1246"/>
    <lineage>
        <taxon>Bacteria</taxon>
        <taxon>Bacillati</taxon>
        <taxon>Bacillota</taxon>
        <taxon>Bacilli</taxon>
        <taxon>Lactobacillales</taxon>
        <taxon>Lactobacillaceae</taxon>
        <taxon>Leuconostoc</taxon>
    </lineage>
</organism>
<evidence type="ECO:0000313" key="1">
    <source>
        <dbReference type="EMBL" id="MWN20718.1"/>
    </source>
</evidence>
<reference evidence="1 2" key="1">
    <citation type="submission" date="2019-12" db="EMBL/GenBank/DDBJ databases">
        <title>Complete genome sequence of Leuconostoc lactis strain AVN1 provides insights into metabolic potential.</title>
        <authorList>
            <person name="Besrour N."/>
            <person name="Najjari A."/>
            <person name="Fhoula I."/>
            <person name="Jaballah S."/>
            <person name="Klibi N."/>
            <person name="Ouzari H.I."/>
        </authorList>
    </citation>
    <scope>NUCLEOTIDE SEQUENCE [LARGE SCALE GENOMIC DNA]</scope>
    <source>
        <strain evidence="1 2">AVN1</strain>
    </source>
</reference>
<dbReference type="Proteomes" id="UP000478636">
    <property type="component" value="Unassembled WGS sequence"/>
</dbReference>
<dbReference type="EMBL" id="WSZI01000012">
    <property type="protein sequence ID" value="MWN20718.1"/>
    <property type="molecule type" value="Genomic_DNA"/>
</dbReference>
<sequence length="107" mass="12238">MQNYLVHQPVATQLQHHMHRLKKLLTPKRRVPLKCQLPADDLINRLAVALNSDQVVTIQVNVSLLSEEVTNFTGYVYQNQHGEILIQSPKTHQMTTILPGTIRHITL</sequence>
<gene>
    <name evidence="1" type="ORF">GQS40_03395</name>
</gene>
<dbReference type="RefSeq" id="WP_029510510.1">
    <property type="nucleotide sequence ID" value="NZ_DAITWI010000016.1"/>
</dbReference>
<dbReference type="AlphaFoldDB" id="A0A6L7A9K1"/>
<comment type="caution">
    <text evidence="1">The sequence shown here is derived from an EMBL/GenBank/DDBJ whole genome shotgun (WGS) entry which is preliminary data.</text>
</comment>
<name>A0A6L7A9K1_LEULA</name>
<accession>A0A6L7A9K1</accession>